<feature type="chain" id="PRO_5022816949" evidence="1">
    <location>
        <begin position="31"/>
        <end position="71"/>
    </location>
</feature>
<accession>A0A5C1DJM8</accession>
<reference evidence="2 3" key="1">
    <citation type="submission" date="2019-08" db="EMBL/GenBank/DDBJ databases">
        <title>Chromobacterium paludis, a novel bacterium isolated from a Maryland marsh pond.</title>
        <authorList>
            <person name="Blackburn M.B."/>
            <person name="Gundersen-Rindal D.E."/>
        </authorList>
    </citation>
    <scope>NUCLEOTIDE SEQUENCE [LARGE SCALE GENOMIC DNA]</scope>
    <source>
        <strain evidence="3">IIBBL 257-1</strain>
    </source>
</reference>
<organism evidence="2 3">
    <name type="scientific">Chromobacterium paludis</name>
    <dbReference type="NCBI Taxonomy" id="2605945"/>
    <lineage>
        <taxon>Bacteria</taxon>
        <taxon>Pseudomonadati</taxon>
        <taxon>Pseudomonadota</taxon>
        <taxon>Betaproteobacteria</taxon>
        <taxon>Neisseriales</taxon>
        <taxon>Chromobacteriaceae</taxon>
        <taxon>Chromobacterium</taxon>
    </lineage>
</organism>
<dbReference type="RefSeq" id="WP_149297868.1">
    <property type="nucleotide sequence ID" value="NZ_CP043473.1"/>
</dbReference>
<protein>
    <submittedName>
        <fullName evidence="2">DUF2239 family protein</fullName>
    </submittedName>
</protein>
<dbReference type="Proteomes" id="UP000322079">
    <property type="component" value="Chromosome"/>
</dbReference>
<dbReference type="KEGG" id="chrm:FYK34_15320"/>
<evidence type="ECO:0000256" key="1">
    <source>
        <dbReference type="SAM" id="SignalP"/>
    </source>
</evidence>
<gene>
    <name evidence="2" type="ORF">FYK34_15320</name>
</gene>
<feature type="signal peptide" evidence="1">
    <location>
        <begin position="1"/>
        <end position="30"/>
    </location>
</feature>
<keyword evidence="1" id="KW-0732">Signal</keyword>
<dbReference type="Pfam" id="PF09998">
    <property type="entry name" value="DUF2239"/>
    <property type="match status" value="1"/>
</dbReference>
<proteinExistence type="predicted"/>
<sequence>MRNGRRLPSRSLRFRRLPRCFFLRAAPAAAYPFMTAPAGDVPAYEEARRALFADDGEQLMRHMASWPADIR</sequence>
<dbReference type="InterPro" id="IPR018715">
    <property type="entry name" value="DUF2239"/>
</dbReference>
<dbReference type="AlphaFoldDB" id="A0A5C1DJM8"/>
<evidence type="ECO:0000313" key="3">
    <source>
        <dbReference type="Proteomes" id="UP000322079"/>
    </source>
</evidence>
<evidence type="ECO:0000313" key="2">
    <source>
        <dbReference type="EMBL" id="QEL56832.1"/>
    </source>
</evidence>
<keyword evidence="3" id="KW-1185">Reference proteome</keyword>
<name>A0A5C1DJM8_9NEIS</name>
<dbReference type="EMBL" id="CP043473">
    <property type="protein sequence ID" value="QEL56832.1"/>
    <property type="molecule type" value="Genomic_DNA"/>
</dbReference>